<dbReference type="Proteomes" id="UP000268233">
    <property type="component" value="Unassembled WGS sequence"/>
</dbReference>
<organism evidence="2 3">
    <name type="scientific">Haloarcula quadrata</name>
    <dbReference type="NCBI Taxonomy" id="182779"/>
    <lineage>
        <taxon>Archaea</taxon>
        <taxon>Methanobacteriati</taxon>
        <taxon>Methanobacteriota</taxon>
        <taxon>Stenosarchaea group</taxon>
        <taxon>Halobacteria</taxon>
        <taxon>Halobacteriales</taxon>
        <taxon>Haloarculaceae</taxon>
        <taxon>Haloarcula</taxon>
    </lineage>
</organism>
<feature type="transmembrane region" description="Helical" evidence="1">
    <location>
        <begin position="24"/>
        <end position="45"/>
    </location>
</feature>
<accession>A0A495RAB9</accession>
<feature type="transmembrane region" description="Helical" evidence="1">
    <location>
        <begin position="65"/>
        <end position="85"/>
    </location>
</feature>
<protein>
    <submittedName>
        <fullName evidence="2">Uncharacterized protein</fullName>
    </submittedName>
</protein>
<comment type="caution">
    <text evidence="2">The sequence shown here is derived from an EMBL/GenBank/DDBJ whole genome shotgun (WGS) entry which is preliminary data.</text>
</comment>
<proteinExistence type="predicted"/>
<feature type="transmembrane region" description="Helical" evidence="1">
    <location>
        <begin position="219"/>
        <end position="239"/>
    </location>
</feature>
<keyword evidence="1" id="KW-1133">Transmembrane helix</keyword>
<keyword evidence="3" id="KW-1185">Reference proteome</keyword>
<evidence type="ECO:0000313" key="2">
    <source>
        <dbReference type="EMBL" id="RKS84080.1"/>
    </source>
</evidence>
<keyword evidence="1" id="KW-0812">Transmembrane</keyword>
<keyword evidence="1" id="KW-0472">Membrane</keyword>
<dbReference type="AlphaFoldDB" id="A0A495RAB9"/>
<gene>
    <name evidence="2" type="ORF">BDK61_3480</name>
</gene>
<dbReference type="EMBL" id="RBWW01000001">
    <property type="protein sequence ID" value="RKS84080.1"/>
    <property type="molecule type" value="Genomic_DNA"/>
</dbReference>
<reference evidence="2 3" key="1">
    <citation type="submission" date="2018-10" db="EMBL/GenBank/DDBJ databases">
        <title>Genomic Encyclopedia of Archaeal and Bacterial Type Strains, Phase II (KMG-II): from individual species to whole genera.</title>
        <authorList>
            <person name="Goeker M."/>
        </authorList>
    </citation>
    <scope>NUCLEOTIDE SEQUENCE [LARGE SCALE GENOMIC DNA]</scope>
    <source>
        <strain evidence="2 3">DSM 11927</strain>
    </source>
</reference>
<evidence type="ECO:0000313" key="3">
    <source>
        <dbReference type="Proteomes" id="UP000268233"/>
    </source>
</evidence>
<name>A0A495RAB9_9EURY</name>
<evidence type="ECO:0000256" key="1">
    <source>
        <dbReference type="SAM" id="Phobius"/>
    </source>
</evidence>
<sequence length="263" mass="29883">MMSDLEKFASENSKNKNKVNKFTTLNLAVGTPVPAGFTLLALVAVTNIILTEFGIGTQNGELRDSVALIGIIVPAILVFAAYRLLSKSKNQYDITVRAVLLHYLSCSIRSYQDGEYEEVVRYLKKFEDYNMKKSTPLLHPAYRYRFYEYIDLLEDSDLQKQQEILNESFTENLSAVINNISSNENVDIKIPKEETDRPDRNSDLRILIAELSNAINIRWLKYISGLIFPLLAGAVYLIWGRDSAVLVLMAFPILQFLFSDPPE</sequence>